<evidence type="ECO:0000256" key="1">
    <source>
        <dbReference type="SAM" id="Phobius"/>
    </source>
</evidence>
<feature type="transmembrane region" description="Helical" evidence="1">
    <location>
        <begin position="42"/>
        <end position="63"/>
    </location>
</feature>
<keyword evidence="1" id="KW-1133">Transmembrane helix</keyword>
<reference evidence="2 3" key="1">
    <citation type="journal article" date="2017" name="ISME J.">
        <title>Energy and carbon metabolisms in a deep terrestrial subsurface fluid microbial community.</title>
        <authorList>
            <person name="Momper L."/>
            <person name="Jungbluth S.P."/>
            <person name="Lee M.D."/>
            <person name="Amend J.P."/>
        </authorList>
    </citation>
    <scope>NUCLEOTIDE SEQUENCE [LARGE SCALE GENOMIC DNA]</scope>
    <source>
        <strain evidence="2">SURF_46</strain>
    </source>
</reference>
<feature type="transmembrane region" description="Helical" evidence="1">
    <location>
        <begin position="161"/>
        <end position="181"/>
    </location>
</feature>
<feature type="transmembrane region" description="Helical" evidence="1">
    <location>
        <begin position="244"/>
        <end position="262"/>
    </location>
</feature>
<feature type="transmembrane region" description="Helical" evidence="1">
    <location>
        <begin position="95"/>
        <end position="112"/>
    </location>
</feature>
<dbReference type="EMBL" id="QZJF01000020">
    <property type="protein sequence ID" value="RJR26593.1"/>
    <property type="molecule type" value="Genomic_DNA"/>
</dbReference>
<evidence type="ECO:0000313" key="2">
    <source>
        <dbReference type="EMBL" id="RJR26593.1"/>
    </source>
</evidence>
<feature type="transmembrane region" description="Helical" evidence="1">
    <location>
        <begin position="307"/>
        <end position="326"/>
    </location>
</feature>
<feature type="transmembrane region" description="Helical" evidence="1">
    <location>
        <begin position="16"/>
        <end position="35"/>
    </location>
</feature>
<sequence length="492" mass="57978">MTVENFLNGDITLHPYSGPTLFLQALIGMFFSMFFGISHLPVLTLFMACVVFYIFGIILVEFLNLKFTNAVLAGLLFFLNPLFIYEIWGFMTNHYFLVFFLLSFYFLLKYQRDSTVSYLILYVVLAFFALLIRQVVMALPLSVAIFYTIEFLKNRENRTTIRLAFLNLLVFLAFYAFYKFIFPLTPRMTEVPLQFHHLADFDYSFALIYGTLIVLSAYTLPLIFNILDFGKLRESFNSETKVQILTAFLLFFIASGVLYSSANKLFKPEEISWGEFPYFENVVERTGFFPRGIHGTKYYFAGSFDLWKYWDIAGKITLVLAVVYILRFKLANNIFSSFIGTYLMAMVVTETYYDRYILLLVPVLILYLISISGEFRRVTKFLLLIFIIFLGFLNYLFSADFLLVNEYVWNRSEELVQQTGAEPSQVLGTNAWKMTFRNRNRDYLYNFSYDNQEVNEDYRNNYTLVETKRIEYPVNIFVEPNIYLYKLNYEQH</sequence>
<evidence type="ECO:0008006" key="4">
    <source>
        <dbReference type="Google" id="ProtNLM"/>
    </source>
</evidence>
<gene>
    <name evidence="2" type="ORF">C4561_04865</name>
</gene>
<feature type="transmembrane region" description="Helical" evidence="1">
    <location>
        <begin position="355"/>
        <end position="375"/>
    </location>
</feature>
<feature type="transmembrane region" description="Helical" evidence="1">
    <location>
        <begin position="118"/>
        <end position="149"/>
    </location>
</feature>
<keyword evidence="1" id="KW-0812">Transmembrane</keyword>
<name>A0A3A4ZBB5_UNCKA</name>
<dbReference type="AlphaFoldDB" id="A0A3A4ZBB5"/>
<protein>
    <recommendedName>
        <fullName evidence="4">Glycosyltransferase RgtA/B/C/D-like domain-containing protein</fullName>
    </recommendedName>
</protein>
<accession>A0A3A4ZBB5</accession>
<keyword evidence="1" id="KW-0472">Membrane</keyword>
<proteinExistence type="predicted"/>
<dbReference type="Proteomes" id="UP000265540">
    <property type="component" value="Unassembled WGS sequence"/>
</dbReference>
<feature type="transmembrane region" description="Helical" evidence="1">
    <location>
        <begin position="333"/>
        <end position="349"/>
    </location>
</feature>
<feature type="transmembrane region" description="Helical" evidence="1">
    <location>
        <begin position="201"/>
        <end position="224"/>
    </location>
</feature>
<comment type="caution">
    <text evidence="2">The sequence shown here is derived from an EMBL/GenBank/DDBJ whole genome shotgun (WGS) entry which is preliminary data.</text>
</comment>
<feature type="transmembrane region" description="Helical" evidence="1">
    <location>
        <begin position="382"/>
        <end position="404"/>
    </location>
</feature>
<organism evidence="2 3">
    <name type="scientific">candidate division WWE3 bacterium</name>
    <dbReference type="NCBI Taxonomy" id="2053526"/>
    <lineage>
        <taxon>Bacteria</taxon>
        <taxon>Katanobacteria</taxon>
    </lineage>
</organism>
<evidence type="ECO:0000313" key="3">
    <source>
        <dbReference type="Proteomes" id="UP000265540"/>
    </source>
</evidence>